<gene>
    <name evidence="3" type="ORF">PCOR1329_LOCUS22189</name>
</gene>
<feature type="compositionally biased region" description="Low complexity" evidence="1">
    <location>
        <begin position="1406"/>
        <end position="1415"/>
    </location>
</feature>
<feature type="non-terminal residue" evidence="3">
    <location>
        <position position="2153"/>
    </location>
</feature>
<feature type="region of interest" description="Disordered" evidence="1">
    <location>
        <begin position="26"/>
        <end position="63"/>
    </location>
</feature>
<protein>
    <recommendedName>
        <fullName evidence="2">OTU domain-containing protein</fullName>
    </recommendedName>
</protein>
<dbReference type="InterPro" id="IPR036691">
    <property type="entry name" value="Endo/exonu/phosph_ase_sf"/>
</dbReference>
<evidence type="ECO:0000256" key="1">
    <source>
        <dbReference type="SAM" id="MobiDB-lite"/>
    </source>
</evidence>
<feature type="domain" description="OTU" evidence="2">
    <location>
        <begin position="592"/>
        <end position="762"/>
    </location>
</feature>
<proteinExistence type="predicted"/>
<organism evidence="3 4">
    <name type="scientific">Prorocentrum cordatum</name>
    <dbReference type="NCBI Taxonomy" id="2364126"/>
    <lineage>
        <taxon>Eukaryota</taxon>
        <taxon>Sar</taxon>
        <taxon>Alveolata</taxon>
        <taxon>Dinophyceae</taxon>
        <taxon>Prorocentrales</taxon>
        <taxon>Prorocentraceae</taxon>
        <taxon>Prorocentrum</taxon>
    </lineage>
</organism>
<dbReference type="PROSITE" id="PS50802">
    <property type="entry name" value="OTU"/>
    <property type="match status" value="1"/>
</dbReference>
<dbReference type="InterPro" id="IPR003323">
    <property type="entry name" value="OTU_dom"/>
</dbReference>
<accession>A0ABN9RN10</accession>
<evidence type="ECO:0000313" key="3">
    <source>
        <dbReference type="EMBL" id="CAK0820558.1"/>
    </source>
</evidence>
<dbReference type="Gene3D" id="3.90.70.80">
    <property type="match status" value="1"/>
</dbReference>
<comment type="caution">
    <text evidence="3">The sequence shown here is derived from an EMBL/GenBank/DDBJ whole genome shotgun (WGS) entry which is preliminary data.</text>
</comment>
<dbReference type="InterPro" id="IPR000477">
    <property type="entry name" value="RT_dom"/>
</dbReference>
<feature type="region of interest" description="Disordered" evidence="1">
    <location>
        <begin position="496"/>
        <end position="587"/>
    </location>
</feature>
<dbReference type="Proteomes" id="UP001189429">
    <property type="component" value="Unassembled WGS sequence"/>
</dbReference>
<name>A0ABN9RN10_9DINO</name>
<feature type="compositionally biased region" description="Polar residues" evidence="1">
    <location>
        <begin position="833"/>
        <end position="851"/>
    </location>
</feature>
<dbReference type="EMBL" id="CAUYUJ010007379">
    <property type="protein sequence ID" value="CAK0820558.1"/>
    <property type="molecule type" value="Genomic_DNA"/>
</dbReference>
<feature type="region of interest" description="Disordered" evidence="1">
    <location>
        <begin position="100"/>
        <end position="138"/>
    </location>
</feature>
<dbReference type="SUPFAM" id="SSF56219">
    <property type="entry name" value="DNase I-like"/>
    <property type="match status" value="1"/>
</dbReference>
<dbReference type="Pfam" id="PF00078">
    <property type="entry name" value="RVT_1"/>
    <property type="match status" value="1"/>
</dbReference>
<feature type="region of interest" description="Disordered" evidence="1">
    <location>
        <begin position="768"/>
        <end position="851"/>
    </location>
</feature>
<sequence length="2153" mass="239138">VRGGAVPTDPMDKFCAALQELMTTFAGTRNSSGGPQNGDGWTNRPARNRDRTQTRRQEAKSNKFDAFLDRMGKLLVDAKAGQWSLEKLFGGIADAMKAAGHSSDANNHAGQGPPAGNRGAPPAPGRGPGRGGPAAADPELPRLARNVWKKGAVMTFQAFSAAIEKEGHETALADLEAIVAKPCQVHLARDLASSRKYTATVGIVCKADEKPGEHGDAAKKWLKTEDKSGREGVEGLWVIPLITALGLPQSLGGLAAKRATGTVAEREGAGATTTVRITMVHRFVLPEVWRASMVSSLHSLWDTSAITRTYGYRLLESPDGSDKCRTCFATVQSGKVGALLSQSGRSGIFCEELVCHKCRSLVEWQTLEDAEEPRDYLERVLRQQRSTTGTALGLAYRRGGKAQLGWRQPSGTAQTFPARPLPWEVHSTPLDWSSDDVKTFLTENGWKEVSLEKPRWGRRGWVFRMVPPEGAQLQNVLQLKNGEHVRVCREVRRQPGMEAKPLSARPGAVRQDLVKLGKDADDRRARAEPWKGGSGEAAAPAEEGVSGEGSKMDTDAGQEEAPKTESKARAPTGGPGSKKAKGESVPQRALDHNTWDLGGTGDCFYRAVGAATAINEKGTSGKERTREDVQRNIVGLAAKLRAESVGLIRKHRLWEAAWVQDPSTNQTLEDGPVPTSWETWVTACARQNRWVDEYAAAALALRLERTIVAFYWHGGKWVKGWTFNPPADTNDPVLERRRRKALSRPPVPVCLRGQHYFTLHLNQGEKDWPKEWAEPPEEEVPSSQLRAGAADGHSDLDDWQGSLAPPGAFAGELVQERRRHRDQRQRADEARSAPTTQPPADSLNPRGSTATDVARVGDVDSDEEAVAWPASKKYGARQARQQCLARGSTTSWSCPLCAAQGVHWSCDAQLRAGGAPKNPIGGVQRLLYKRRQAHLNKCHPGVDKAPLSPKPATEAVEPKTAEEWRALLQLPVGPIPEAYAATKCRYCEKTWPAHVQGHQLTKSVRAHHVKERAGQRQQRAQTVRASKAEQRARREAGLEPLPQNVFQQRTQKRLYWRGPAAVAAYRKTLKDRRRAAAAIGATPRKILKRPAAQDIDVVCLQEVGLTAKEFTSFHNRFWSRGYQSYHAAGYERCDDRQGGGLVALIRRKRACRYLWRLTGEDAQMLVVQAADLVIFNVYRQPSKQGALHTIMDSFIDSLQTDRIQRALVIGDWNALPAEVPAASPWCTFEKATANGSDIPTRKGGTRCIDFGISFGVNGHNHHIVPFEASDHFVVSMQFETRDELVDETRLQQHRDLARPASVPMETWMDVCRALWEGRGGAPAADEEHDLRRRCPHESGSPQAQQWVDKLWGDFQAAVEYTLLEAAERLLEDGTAPDDSTEGAAPWVAADPWGQEIQRVWQGPKKATTARATPAKGELPEGQTGMATRRARCSQAMVASSYKARRCSTTLGRLRRLLWLEQHGHGNGSESHALRVKLDRATDSREYTGGYESSLLTRTALLETRVQEYEGALEAIEKSDRNDRIRVWRARLTGSSKAAHASLQPRHPKGLAVLQNNVQSRTTKEALDFLVRRWRKVWDRPTPPADRWRPRLRRWLPHRTPRRWYPLDEQELNAAMRAQAGTSVGPDGWRGKEVASALFTAATFAHLTAEFEAMACLPTQWADMRQTHLPKEFPSEETPEALPDDKFRPISVSSAWHRTWATARFKSECCSAWLSDWWDNDMVGARRHREAAEAVVMAATNTNCNEYCTSWDYSLAFDMCHPDVAAEAFDVVGMPGNLVHLLRTHWTRQRRFMCYGGCVHEQPQTVSTSLPQGDPFSPVAMGCVLMAPLKEVKHECRDVSTQLYVDDRTWQSRSIPSMLRAGAIWNSWSADLGLAENDAKQQWFHTAGRGRKALAAAGVPTETISDTACILGMKVTGGAARIEQTRAVQRLPHSLAGKLAVATAGPISVAEYGWLENPPAKRDTQAFQSLVWSALEAPHQANPALRCLLLGHRVDVRYRIQQAAITSLARVQRKGRDPHADFTMRLTWDCTKRGLAKNLHRHLAWTGWEHDPALPWTWRHAGTEDRFSLDRRQLDWKSPGRLAHSLREAWRYTRYAEWQRAGRRDSTLCQGIGYDPKRYKAVFEHMKTRPGPHLRVMGGAIVSPAHLHASAPAQ</sequence>
<feature type="region of interest" description="Disordered" evidence="1">
    <location>
        <begin position="1320"/>
        <end position="1339"/>
    </location>
</feature>
<evidence type="ECO:0000259" key="2">
    <source>
        <dbReference type="PROSITE" id="PS50802"/>
    </source>
</evidence>
<feature type="compositionally biased region" description="Low complexity" evidence="1">
    <location>
        <begin position="109"/>
        <end position="120"/>
    </location>
</feature>
<dbReference type="Gene3D" id="3.60.10.10">
    <property type="entry name" value="Endonuclease/exonuclease/phosphatase"/>
    <property type="match status" value="1"/>
</dbReference>
<feature type="compositionally biased region" description="Basic and acidic residues" evidence="1">
    <location>
        <begin position="550"/>
        <end position="568"/>
    </location>
</feature>
<feature type="non-terminal residue" evidence="3">
    <location>
        <position position="1"/>
    </location>
</feature>
<feature type="compositionally biased region" description="Basic and acidic residues" evidence="1">
    <location>
        <begin position="512"/>
        <end position="529"/>
    </location>
</feature>
<keyword evidence="4" id="KW-1185">Reference proteome</keyword>
<feature type="region of interest" description="Disordered" evidence="1">
    <location>
        <begin position="1406"/>
        <end position="1427"/>
    </location>
</feature>
<feature type="compositionally biased region" description="Basic and acidic residues" evidence="1">
    <location>
        <begin position="47"/>
        <end position="63"/>
    </location>
</feature>
<dbReference type="CDD" id="cd22744">
    <property type="entry name" value="OTU"/>
    <property type="match status" value="1"/>
</dbReference>
<evidence type="ECO:0000313" key="4">
    <source>
        <dbReference type="Proteomes" id="UP001189429"/>
    </source>
</evidence>
<reference evidence="3" key="1">
    <citation type="submission" date="2023-10" db="EMBL/GenBank/DDBJ databases">
        <authorList>
            <person name="Chen Y."/>
            <person name="Shah S."/>
            <person name="Dougan E. K."/>
            <person name="Thang M."/>
            <person name="Chan C."/>
        </authorList>
    </citation>
    <scope>NUCLEOTIDE SEQUENCE [LARGE SCALE GENOMIC DNA]</scope>
</reference>